<name>A0AAU7AX97_9ACTN</name>
<feature type="domain" description="ArsA/GET3 Anion-transporting ATPase-like" evidence="2">
    <location>
        <begin position="9"/>
        <end position="165"/>
    </location>
</feature>
<dbReference type="GO" id="GO:0016887">
    <property type="term" value="F:ATP hydrolysis activity"/>
    <property type="evidence" value="ECO:0007669"/>
    <property type="project" value="InterPro"/>
</dbReference>
<gene>
    <name evidence="3" type="ORF">DSM112329_03223</name>
</gene>
<dbReference type="GO" id="GO:0005524">
    <property type="term" value="F:ATP binding"/>
    <property type="evidence" value="ECO:0007669"/>
    <property type="project" value="InterPro"/>
</dbReference>
<organism evidence="3">
    <name type="scientific">Paraconexibacter sp. AEG42_29</name>
    <dbReference type="NCBI Taxonomy" id="2997339"/>
    <lineage>
        <taxon>Bacteria</taxon>
        <taxon>Bacillati</taxon>
        <taxon>Actinomycetota</taxon>
        <taxon>Thermoleophilia</taxon>
        <taxon>Solirubrobacterales</taxon>
        <taxon>Paraconexibacteraceae</taxon>
        <taxon>Paraconexibacter</taxon>
    </lineage>
</organism>
<dbReference type="EMBL" id="CP114014">
    <property type="protein sequence ID" value="XAY06354.1"/>
    <property type="molecule type" value="Genomic_DNA"/>
</dbReference>
<dbReference type="InterPro" id="IPR016300">
    <property type="entry name" value="ATPase_ArsA/GET3"/>
</dbReference>
<dbReference type="PANTHER" id="PTHR10803">
    <property type="entry name" value="ARSENICAL PUMP-DRIVING ATPASE ARSENITE-TRANSLOCATING ATPASE"/>
    <property type="match status" value="1"/>
</dbReference>
<evidence type="ECO:0000256" key="1">
    <source>
        <dbReference type="ARBA" id="ARBA00011040"/>
    </source>
</evidence>
<dbReference type="InterPro" id="IPR025723">
    <property type="entry name" value="ArsA/GET3_ATPase-like"/>
</dbReference>
<dbReference type="PANTHER" id="PTHR10803:SF3">
    <property type="entry name" value="ATPASE GET3"/>
    <property type="match status" value="1"/>
</dbReference>
<proteinExistence type="inferred from homology"/>
<evidence type="ECO:0000313" key="3">
    <source>
        <dbReference type="EMBL" id="XAY06354.1"/>
    </source>
</evidence>
<evidence type="ECO:0000259" key="2">
    <source>
        <dbReference type="Pfam" id="PF02374"/>
    </source>
</evidence>
<sequence length="312" mass="32590">MMRLLDKSLILVTGKGGVGKSTVAAALGRAAVAAGHRTMVCEVSSQARMATLLGGADAGTGAVGEERELEPGLWTVTIDPDDALKAWLANQLGSRPLVNILTRSNLFSYFVAAAPGARELVTMTRVWEMAQVKRWDKRSQRYDVVIADLPASGHALGMMRAPKTFLDIARIGPIASQAGQVTKSLADPGQAAIVAVTLPGELPVSETLELEGRTVAALGRGLDLIVANDVFTKRWTAADAGALADGGAVEGRIAGAAAREAARTAVQQRQLRRLRDGATVPVLALGHLTAPSLGPPQITELSEQLAGKLAKL</sequence>
<protein>
    <recommendedName>
        <fullName evidence="2">ArsA/GET3 Anion-transporting ATPase-like domain-containing protein</fullName>
    </recommendedName>
</protein>
<dbReference type="KEGG" id="parq:DSM112329_03223"/>
<dbReference type="Pfam" id="PF02374">
    <property type="entry name" value="ArsA_ATPase"/>
    <property type="match status" value="1"/>
</dbReference>
<comment type="similarity">
    <text evidence="1">Belongs to the arsA ATPase family.</text>
</comment>
<accession>A0AAU7AX97</accession>
<dbReference type="AlphaFoldDB" id="A0AAU7AX97"/>
<dbReference type="InterPro" id="IPR027417">
    <property type="entry name" value="P-loop_NTPase"/>
</dbReference>
<reference evidence="3" key="1">
    <citation type="submission" date="2022-12" db="EMBL/GenBank/DDBJ databases">
        <title>Paraconexibacter alkalitolerans sp. nov. and Baekduia alba sp. nov., isolated from soil and emended description of the genera Paraconexibacter (Chun et al., 2020) and Baekduia (An et al., 2020).</title>
        <authorList>
            <person name="Vieira S."/>
            <person name="Huber K.J."/>
            <person name="Geppert A."/>
            <person name="Wolf J."/>
            <person name="Neumann-Schaal M."/>
            <person name="Muesken M."/>
            <person name="Overmann J."/>
        </authorList>
    </citation>
    <scope>NUCLEOTIDE SEQUENCE</scope>
    <source>
        <strain evidence="3">AEG42_29</strain>
    </source>
</reference>
<dbReference type="SUPFAM" id="SSF52540">
    <property type="entry name" value="P-loop containing nucleoside triphosphate hydrolases"/>
    <property type="match status" value="1"/>
</dbReference>
<dbReference type="Gene3D" id="3.40.50.300">
    <property type="entry name" value="P-loop containing nucleotide triphosphate hydrolases"/>
    <property type="match status" value="1"/>
</dbReference>